<dbReference type="InterPro" id="IPR029058">
    <property type="entry name" value="AB_hydrolase_fold"/>
</dbReference>
<protein>
    <submittedName>
        <fullName evidence="8">Uncharacterized protein</fullName>
    </submittedName>
</protein>
<comment type="similarity">
    <text evidence="1">Belongs to the tannase family.</text>
</comment>
<dbReference type="PANTHER" id="PTHR33938:SF15">
    <property type="entry name" value="FERULOYL ESTERASE B-RELATED"/>
    <property type="match status" value="1"/>
</dbReference>
<dbReference type="Gene3D" id="3.40.50.1820">
    <property type="entry name" value="alpha/beta hydrolase"/>
    <property type="match status" value="1"/>
</dbReference>
<evidence type="ECO:0000313" key="8">
    <source>
        <dbReference type="EMBL" id="ARN19569.1"/>
    </source>
</evidence>
<gene>
    <name evidence="8" type="ORF">A4W93_06380</name>
</gene>
<evidence type="ECO:0000256" key="1">
    <source>
        <dbReference type="ARBA" id="ARBA00006249"/>
    </source>
</evidence>
<dbReference type="PANTHER" id="PTHR33938">
    <property type="entry name" value="FERULOYL ESTERASE B-RELATED"/>
    <property type="match status" value="1"/>
</dbReference>
<accession>A0A1W6L5G6</accession>
<dbReference type="EMBL" id="CP015118">
    <property type="protein sequence ID" value="ARN19569.1"/>
    <property type="molecule type" value="Genomic_DNA"/>
</dbReference>
<keyword evidence="2" id="KW-0719">Serine esterase</keyword>
<dbReference type="KEGG" id="rgu:A4W93_06380"/>
<keyword evidence="5" id="KW-0378">Hydrolase</keyword>
<dbReference type="SUPFAM" id="SSF53474">
    <property type="entry name" value="alpha/beta-Hydrolases"/>
    <property type="match status" value="1"/>
</dbReference>
<evidence type="ECO:0000256" key="2">
    <source>
        <dbReference type="ARBA" id="ARBA00022487"/>
    </source>
</evidence>
<dbReference type="InterPro" id="IPR011118">
    <property type="entry name" value="Tannase/feruloyl_esterase"/>
</dbReference>
<evidence type="ECO:0000256" key="4">
    <source>
        <dbReference type="ARBA" id="ARBA00022729"/>
    </source>
</evidence>
<keyword evidence="9" id="KW-1185">Reference proteome</keyword>
<keyword evidence="6" id="KW-0106">Calcium</keyword>
<evidence type="ECO:0000256" key="5">
    <source>
        <dbReference type="ARBA" id="ARBA00022801"/>
    </source>
</evidence>
<organism evidence="8 9">
    <name type="scientific">Piscinibacter gummiphilus</name>
    <dbReference type="NCBI Taxonomy" id="946333"/>
    <lineage>
        <taxon>Bacteria</taxon>
        <taxon>Pseudomonadati</taxon>
        <taxon>Pseudomonadota</taxon>
        <taxon>Betaproteobacteria</taxon>
        <taxon>Burkholderiales</taxon>
        <taxon>Sphaerotilaceae</taxon>
        <taxon>Piscinibacter</taxon>
    </lineage>
</organism>
<keyword evidence="7" id="KW-1015">Disulfide bond</keyword>
<keyword evidence="3" id="KW-0479">Metal-binding</keyword>
<evidence type="ECO:0000256" key="6">
    <source>
        <dbReference type="ARBA" id="ARBA00022837"/>
    </source>
</evidence>
<dbReference type="Pfam" id="PF07519">
    <property type="entry name" value="Tannase"/>
    <property type="match status" value="2"/>
</dbReference>
<dbReference type="STRING" id="946333.A4W93_06380"/>
<keyword evidence="4" id="KW-0732">Signal</keyword>
<sequence length="467" mass="50221">MQVDTGVVAAAQRFTKGQIIMSGLSVITVATNFCRATLKLRPTQSSDINVEVWLPETWNQKLFTHGGGGFSGGLGGPTINTSLNQTLGQGYASATSDLGHPTSSSAQWAYNQPEKVIDMGHRANHLVAVTAKQVIGAYYQSPARQAYFQGCSGGGREAMMAVSRYPADYDGVIAGAPAMSAGETASQLLWNDQLVAGTPALSFKMAALNKAVLAACDTLDGVQDGVLENPQKCRLDPAVLQCGTFNTTSCLTTNEIAVVRKVYEGPKLASGEQLIPGLARGSEGFQWGTGLQTSLGEEYYRWMVYGDPAWTRGSFFLERDYPYSRALLEPTVDSDNPDIGAFVRRGGKLIMYHGWNDTLIPAGNTVRHYERASAIVGNTITDNARLFMVPGMQHCSGGNSPNVFDMVPHLEAWVERGQAPERVIATQRSALSTTPVATRPLCPWPKTAVYNGTGSTKDAVNFTCQEQ</sequence>
<dbReference type="GO" id="GO:0052689">
    <property type="term" value="F:carboxylic ester hydrolase activity"/>
    <property type="evidence" value="ECO:0007669"/>
    <property type="project" value="UniProtKB-KW"/>
</dbReference>
<dbReference type="AlphaFoldDB" id="A0A1W6L5G6"/>
<reference evidence="8 9" key="1">
    <citation type="submission" date="2016-04" db="EMBL/GenBank/DDBJ databases">
        <title>Complete genome sequence of natural rubber-degrading, novel Gram-negative bacterium, Rhizobacter gummiphilus strain NS21.</title>
        <authorList>
            <person name="Tabata M."/>
            <person name="Kasai D."/>
            <person name="Fukuda M."/>
        </authorList>
    </citation>
    <scope>NUCLEOTIDE SEQUENCE [LARGE SCALE GENOMIC DNA]</scope>
    <source>
        <strain evidence="8 9">NS21</strain>
    </source>
</reference>
<proteinExistence type="inferred from homology"/>
<dbReference type="Proteomes" id="UP000193427">
    <property type="component" value="Chromosome"/>
</dbReference>
<evidence type="ECO:0000256" key="3">
    <source>
        <dbReference type="ARBA" id="ARBA00022723"/>
    </source>
</evidence>
<evidence type="ECO:0000313" key="9">
    <source>
        <dbReference type="Proteomes" id="UP000193427"/>
    </source>
</evidence>
<evidence type="ECO:0000256" key="7">
    <source>
        <dbReference type="ARBA" id="ARBA00023157"/>
    </source>
</evidence>
<dbReference type="GO" id="GO:0046872">
    <property type="term" value="F:metal ion binding"/>
    <property type="evidence" value="ECO:0007669"/>
    <property type="project" value="UniProtKB-KW"/>
</dbReference>
<name>A0A1W6L5G6_9BURK</name>